<gene>
    <name evidence="2" type="ORF">CNX65_23675</name>
</gene>
<evidence type="ECO:0000313" key="2">
    <source>
        <dbReference type="EMBL" id="ATE55905.1"/>
    </source>
</evidence>
<organism evidence="2 3">
    <name type="scientific">Actinosynnema pretiosum</name>
    <dbReference type="NCBI Taxonomy" id="42197"/>
    <lineage>
        <taxon>Bacteria</taxon>
        <taxon>Bacillati</taxon>
        <taxon>Actinomycetota</taxon>
        <taxon>Actinomycetes</taxon>
        <taxon>Pseudonocardiales</taxon>
        <taxon>Pseudonocardiaceae</taxon>
        <taxon>Actinosynnema</taxon>
    </lineage>
</organism>
<sequence length="190" mass="21296">MPPARGGAHVDDTITRIRTKLARLQADERLAATVKPTALRGHLNPPASEAEVEAFEREQGVTLPQAYRRFLLELGDGGTGPHCGLLPLREWSPGESEWPARESPFDLGRNRAEWWAGTWEDDDHPFRGTISVVSQGGENCTLLIVTGRCRGRLVDVARIVDFAQVWGDEDFLARYERWLDEVLPGRGRWA</sequence>
<keyword evidence="3" id="KW-1185">Reference proteome</keyword>
<name>A0A290ZA93_9PSEU</name>
<reference evidence="2" key="1">
    <citation type="submission" date="2017-09" db="EMBL/GenBank/DDBJ databases">
        <title>Complete Genome Sequence of ansamitocin-producing Bacterium Actinosynnema pretiosum X47.</title>
        <authorList>
            <person name="Cao G."/>
            <person name="Zong G."/>
            <person name="Zhong C."/>
            <person name="Fu J."/>
        </authorList>
    </citation>
    <scope>NUCLEOTIDE SEQUENCE [LARGE SCALE GENOMIC DNA]</scope>
    <source>
        <strain evidence="2">X47</strain>
    </source>
</reference>
<accession>A0A290ZA93</accession>
<proteinExistence type="predicted"/>
<evidence type="ECO:0000313" key="3">
    <source>
        <dbReference type="Proteomes" id="UP000218505"/>
    </source>
</evidence>
<feature type="domain" description="Knr4/Smi1-like" evidence="1">
    <location>
        <begin position="46"/>
        <end position="181"/>
    </location>
</feature>
<dbReference type="SMART" id="SM00860">
    <property type="entry name" value="SMI1_KNR4"/>
    <property type="match status" value="1"/>
</dbReference>
<protein>
    <recommendedName>
        <fullName evidence="1">Knr4/Smi1-like domain-containing protein</fullName>
    </recommendedName>
</protein>
<dbReference type="KEGG" id="apre:CNX65_23675"/>
<dbReference type="AlphaFoldDB" id="A0A290ZA93"/>
<dbReference type="EMBL" id="CP023445">
    <property type="protein sequence ID" value="ATE55905.1"/>
    <property type="molecule type" value="Genomic_DNA"/>
</dbReference>
<evidence type="ECO:0000259" key="1">
    <source>
        <dbReference type="SMART" id="SM00860"/>
    </source>
</evidence>
<dbReference type="Gene3D" id="3.40.1580.10">
    <property type="entry name" value="SMI1/KNR4-like"/>
    <property type="match status" value="1"/>
</dbReference>
<dbReference type="Pfam" id="PF09346">
    <property type="entry name" value="SMI1_KNR4"/>
    <property type="match status" value="1"/>
</dbReference>
<dbReference type="InterPro" id="IPR037883">
    <property type="entry name" value="Knr4/Smi1-like_sf"/>
</dbReference>
<dbReference type="Proteomes" id="UP000218505">
    <property type="component" value="Chromosome"/>
</dbReference>
<dbReference type="InterPro" id="IPR018958">
    <property type="entry name" value="Knr4/Smi1-like_dom"/>
</dbReference>
<dbReference type="SUPFAM" id="SSF160631">
    <property type="entry name" value="SMI1/KNR4-like"/>
    <property type="match status" value="1"/>
</dbReference>